<evidence type="ECO:0000313" key="4">
    <source>
        <dbReference type="Proteomes" id="UP001470230"/>
    </source>
</evidence>
<keyword evidence="2" id="KW-0812">Transmembrane</keyword>
<organism evidence="3 4">
    <name type="scientific">Tritrichomonas musculus</name>
    <dbReference type="NCBI Taxonomy" id="1915356"/>
    <lineage>
        <taxon>Eukaryota</taxon>
        <taxon>Metamonada</taxon>
        <taxon>Parabasalia</taxon>
        <taxon>Tritrichomonadida</taxon>
        <taxon>Tritrichomonadidae</taxon>
        <taxon>Tritrichomonas</taxon>
    </lineage>
</organism>
<feature type="transmembrane region" description="Helical" evidence="2">
    <location>
        <begin position="78"/>
        <end position="103"/>
    </location>
</feature>
<sequence>MRKKDEEIPLLFKDREKDDIISPDYLSILIQKAKQGDKNSNNIYKDPNAQKNENNEESNKGMTQEHDQLNIITTPHSVLFILFISLLIGLSLNTLLSFVFPIYTESSFQDQIPDDLNIHGFKVGSAYFDGIVHEVNQTKYVNIEIPSGITIDLASNTNKFYISTTDTLLFTNSNYNSNPSFTNPSFINMETKFVQSSPLNISSNHFIFESDILNISKSFQIMGKINCRSLIYKEYYFSDDGTCMRADSLSSFNLKKNSQNIKDFLQNLQPTEDFGYVKSFSISYPYIATLNDQEMRIYKYENENQFLIGSIKGKGSLFKNRNSNAFIFGQNSYHILNDKIEKISSIHIDIDYENETTDNDGNKILVFYDEIGINYLKCNGLNCNQKESLLLYNFSIDSINSSTIKPFDLKISFDLLGAPVVTSDLLKMAFIINKDKTFETIIIDVDEAHDIRMLSYSNQLLFLTNHTLNRYLI</sequence>
<gene>
    <name evidence="3" type="ORF">M9Y10_002782</name>
</gene>
<evidence type="ECO:0000256" key="1">
    <source>
        <dbReference type="SAM" id="MobiDB-lite"/>
    </source>
</evidence>
<feature type="compositionally biased region" description="Basic and acidic residues" evidence="1">
    <location>
        <begin position="53"/>
        <end position="63"/>
    </location>
</feature>
<feature type="region of interest" description="Disordered" evidence="1">
    <location>
        <begin position="38"/>
        <end position="63"/>
    </location>
</feature>
<proteinExistence type="predicted"/>
<evidence type="ECO:0000256" key="2">
    <source>
        <dbReference type="SAM" id="Phobius"/>
    </source>
</evidence>
<keyword evidence="2" id="KW-1133">Transmembrane helix</keyword>
<evidence type="ECO:0000313" key="3">
    <source>
        <dbReference type="EMBL" id="KAK8900455.1"/>
    </source>
</evidence>
<dbReference type="EMBL" id="JAPFFF010000001">
    <property type="protein sequence ID" value="KAK8900455.1"/>
    <property type="molecule type" value="Genomic_DNA"/>
</dbReference>
<protein>
    <submittedName>
        <fullName evidence="3">Uncharacterized protein</fullName>
    </submittedName>
</protein>
<comment type="caution">
    <text evidence="3">The sequence shown here is derived from an EMBL/GenBank/DDBJ whole genome shotgun (WGS) entry which is preliminary data.</text>
</comment>
<reference evidence="3 4" key="1">
    <citation type="submission" date="2024-04" db="EMBL/GenBank/DDBJ databases">
        <title>Tritrichomonas musculus Genome.</title>
        <authorList>
            <person name="Alves-Ferreira E."/>
            <person name="Grigg M."/>
            <person name="Lorenzi H."/>
            <person name="Galac M."/>
        </authorList>
    </citation>
    <scope>NUCLEOTIDE SEQUENCE [LARGE SCALE GENOMIC DNA]</scope>
    <source>
        <strain evidence="3 4">EAF2021</strain>
    </source>
</reference>
<dbReference type="Proteomes" id="UP001470230">
    <property type="component" value="Unassembled WGS sequence"/>
</dbReference>
<accession>A0ABR2LCY5</accession>
<keyword evidence="4" id="KW-1185">Reference proteome</keyword>
<keyword evidence="2" id="KW-0472">Membrane</keyword>
<name>A0ABR2LCY5_9EUKA</name>